<proteinExistence type="inferred from homology"/>
<sequence length="232" mass="26640">VPNPAKYDWVFSLDLQSLYPSIIMSLNISPETKVGRVVDWNNKSFAAGEMDKFSVETDGTVDLNREQFDSFITENNLAVSSNGILYQQDKRGIIPEILEQWFDQRIEFQKLMKKHGAEFFLSGNQHDKEMADFYDRRQHIQKIFLNSLYGVLGLPIFRFFDLDNAVAVTATGQDVIKNSAEYVNGLFEQLGAEPKSSAELAKYELALKQEATKKKERFVIPSEKDWCIYIDT</sequence>
<dbReference type="Pfam" id="PF00136">
    <property type="entry name" value="DNA_pol_B"/>
    <property type="match status" value="1"/>
</dbReference>
<dbReference type="GO" id="GO:0006261">
    <property type="term" value="P:DNA-templated DNA replication"/>
    <property type="evidence" value="ECO:0007669"/>
    <property type="project" value="TreeGrafter"/>
</dbReference>
<dbReference type="Gene3D" id="1.10.287.690">
    <property type="entry name" value="Helix hairpin bin"/>
    <property type="match status" value="1"/>
</dbReference>
<evidence type="ECO:0000313" key="9">
    <source>
        <dbReference type="EMBL" id="SVE51797.1"/>
    </source>
</evidence>
<dbReference type="EMBL" id="UINC01222846">
    <property type="protein sequence ID" value="SVE51797.1"/>
    <property type="molecule type" value="Genomic_DNA"/>
</dbReference>
<dbReference type="AlphaFoldDB" id="A0A383E4M6"/>
<dbReference type="PANTHER" id="PTHR10322:SF23">
    <property type="entry name" value="DNA POLYMERASE DELTA CATALYTIC SUBUNIT"/>
    <property type="match status" value="1"/>
</dbReference>
<dbReference type="PANTHER" id="PTHR10322">
    <property type="entry name" value="DNA POLYMERASE CATALYTIC SUBUNIT"/>
    <property type="match status" value="1"/>
</dbReference>
<evidence type="ECO:0000256" key="3">
    <source>
        <dbReference type="ARBA" id="ARBA00022679"/>
    </source>
</evidence>
<dbReference type="SUPFAM" id="SSF56672">
    <property type="entry name" value="DNA/RNA polymerases"/>
    <property type="match status" value="1"/>
</dbReference>
<dbReference type="InterPro" id="IPR050240">
    <property type="entry name" value="DNA_pol_type-B"/>
</dbReference>
<dbReference type="InterPro" id="IPR023211">
    <property type="entry name" value="DNA_pol_palm_dom_sf"/>
</dbReference>
<dbReference type="PRINTS" id="PR00106">
    <property type="entry name" value="DNAPOLB"/>
</dbReference>
<feature type="non-terminal residue" evidence="9">
    <location>
        <position position="232"/>
    </location>
</feature>
<feature type="non-terminal residue" evidence="9">
    <location>
        <position position="1"/>
    </location>
</feature>
<evidence type="ECO:0000256" key="2">
    <source>
        <dbReference type="ARBA" id="ARBA00012417"/>
    </source>
</evidence>
<evidence type="ECO:0000256" key="7">
    <source>
        <dbReference type="ARBA" id="ARBA00049244"/>
    </source>
</evidence>
<dbReference type="Gene3D" id="3.90.1600.10">
    <property type="entry name" value="Palm domain of DNA polymerase"/>
    <property type="match status" value="1"/>
</dbReference>
<evidence type="ECO:0000259" key="8">
    <source>
        <dbReference type="Pfam" id="PF00136"/>
    </source>
</evidence>
<dbReference type="InterPro" id="IPR043502">
    <property type="entry name" value="DNA/RNA_pol_sf"/>
</dbReference>
<keyword evidence="5" id="KW-0239">DNA-directed DNA polymerase</keyword>
<organism evidence="9">
    <name type="scientific">marine metagenome</name>
    <dbReference type="NCBI Taxonomy" id="408172"/>
    <lineage>
        <taxon>unclassified sequences</taxon>
        <taxon>metagenomes</taxon>
        <taxon>ecological metagenomes</taxon>
    </lineage>
</organism>
<evidence type="ECO:0000256" key="4">
    <source>
        <dbReference type="ARBA" id="ARBA00022695"/>
    </source>
</evidence>
<dbReference type="GO" id="GO:0003677">
    <property type="term" value="F:DNA binding"/>
    <property type="evidence" value="ECO:0007669"/>
    <property type="project" value="UniProtKB-KW"/>
</dbReference>
<name>A0A383E4M6_9ZZZZ</name>
<accession>A0A383E4M6</accession>
<dbReference type="GO" id="GO:0000166">
    <property type="term" value="F:nucleotide binding"/>
    <property type="evidence" value="ECO:0007669"/>
    <property type="project" value="InterPro"/>
</dbReference>
<dbReference type="GO" id="GO:0003887">
    <property type="term" value="F:DNA-directed DNA polymerase activity"/>
    <property type="evidence" value="ECO:0007669"/>
    <property type="project" value="UniProtKB-KW"/>
</dbReference>
<evidence type="ECO:0000256" key="1">
    <source>
        <dbReference type="ARBA" id="ARBA00005755"/>
    </source>
</evidence>
<dbReference type="InterPro" id="IPR006172">
    <property type="entry name" value="DNA-dir_DNA_pol_B"/>
</dbReference>
<dbReference type="EC" id="2.7.7.7" evidence="2"/>
<keyword evidence="4" id="KW-0548">Nucleotidyltransferase</keyword>
<evidence type="ECO:0000256" key="6">
    <source>
        <dbReference type="ARBA" id="ARBA00023125"/>
    </source>
</evidence>
<feature type="domain" description="DNA-directed DNA polymerase family B multifunctional" evidence="8">
    <location>
        <begin position="9"/>
        <end position="188"/>
    </location>
</feature>
<dbReference type="InterPro" id="IPR006134">
    <property type="entry name" value="DNA-dir_DNA_pol_B_multi_dom"/>
</dbReference>
<keyword evidence="3" id="KW-0808">Transferase</keyword>
<evidence type="ECO:0000256" key="5">
    <source>
        <dbReference type="ARBA" id="ARBA00022932"/>
    </source>
</evidence>
<keyword evidence="6" id="KW-0238">DNA-binding</keyword>
<protein>
    <recommendedName>
        <fullName evidence="2">DNA-directed DNA polymerase</fullName>
        <ecNumber evidence="2">2.7.7.7</ecNumber>
    </recommendedName>
</protein>
<reference evidence="9" key="1">
    <citation type="submission" date="2018-05" db="EMBL/GenBank/DDBJ databases">
        <authorList>
            <person name="Lanie J.A."/>
            <person name="Ng W.-L."/>
            <person name="Kazmierczak K.M."/>
            <person name="Andrzejewski T.M."/>
            <person name="Davidsen T.M."/>
            <person name="Wayne K.J."/>
            <person name="Tettelin H."/>
            <person name="Glass J.I."/>
            <person name="Rusch D."/>
            <person name="Podicherti R."/>
            <person name="Tsui H.-C.T."/>
            <person name="Winkler M.E."/>
        </authorList>
    </citation>
    <scope>NUCLEOTIDE SEQUENCE</scope>
</reference>
<comment type="catalytic activity">
    <reaction evidence="7">
        <text>DNA(n) + a 2'-deoxyribonucleoside 5'-triphosphate = DNA(n+1) + diphosphate</text>
        <dbReference type="Rhea" id="RHEA:22508"/>
        <dbReference type="Rhea" id="RHEA-COMP:17339"/>
        <dbReference type="Rhea" id="RHEA-COMP:17340"/>
        <dbReference type="ChEBI" id="CHEBI:33019"/>
        <dbReference type="ChEBI" id="CHEBI:61560"/>
        <dbReference type="ChEBI" id="CHEBI:173112"/>
        <dbReference type="EC" id="2.7.7.7"/>
    </reaction>
</comment>
<gene>
    <name evidence="9" type="ORF">METZ01_LOCUS504651</name>
</gene>
<comment type="similarity">
    <text evidence="1">Belongs to the DNA polymerase type-B family.</text>
</comment>